<sequence length="136" mass="15205">MYGQQLRRQQKSVKCKKCGVVGHNSKTCDRRTYNEEAGMRSNNVQPPPTSTVGLVSRDGVGGSVHMTKKQKQHPTLLPPVFEEAEEIEVFILTQMSQSTTTTNTNIEGPSMWDQLKKGRTRDPPVDDSNQKKCSNV</sequence>
<organism evidence="2 3">
    <name type="scientific">Striga asiatica</name>
    <name type="common">Asiatic witchweed</name>
    <name type="synonym">Buchnera asiatica</name>
    <dbReference type="NCBI Taxonomy" id="4170"/>
    <lineage>
        <taxon>Eukaryota</taxon>
        <taxon>Viridiplantae</taxon>
        <taxon>Streptophyta</taxon>
        <taxon>Embryophyta</taxon>
        <taxon>Tracheophyta</taxon>
        <taxon>Spermatophyta</taxon>
        <taxon>Magnoliopsida</taxon>
        <taxon>eudicotyledons</taxon>
        <taxon>Gunneridae</taxon>
        <taxon>Pentapetalae</taxon>
        <taxon>asterids</taxon>
        <taxon>lamiids</taxon>
        <taxon>Lamiales</taxon>
        <taxon>Orobanchaceae</taxon>
        <taxon>Buchnereae</taxon>
        <taxon>Striga</taxon>
    </lineage>
</organism>
<reference evidence="3" key="1">
    <citation type="journal article" date="2019" name="Curr. Biol.">
        <title>Genome Sequence of Striga asiatica Provides Insight into the Evolution of Plant Parasitism.</title>
        <authorList>
            <person name="Yoshida S."/>
            <person name="Kim S."/>
            <person name="Wafula E.K."/>
            <person name="Tanskanen J."/>
            <person name="Kim Y.M."/>
            <person name="Honaas L."/>
            <person name="Yang Z."/>
            <person name="Spallek T."/>
            <person name="Conn C.E."/>
            <person name="Ichihashi Y."/>
            <person name="Cheong K."/>
            <person name="Cui S."/>
            <person name="Der J.P."/>
            <person name="Gundlach H."/>
            <person name="Jiao Y."/>
            <person name="Hori C."/>
            <person name="Ishida J.K."/>
            <person name="Kasahara H."/>
            <person name="Kiba T."/>
            <person name="Kim M.S."/>
            <person name="Koo N."/>
            <person name="Laohavisit A."/>
            <person name="Lee Y.H."/>
            <person name="Lumba S."/>
            <person name="McCourt P."/>
            <person name="Mortimer J.C."/>
            <person name="Mutuku J.M."/>
            <person name="Nomura T."/>
            <person name="Sasaki-Sekimoto Y."/>
            <person name="Seto Y."/>
            <person name="Wang Y."/>
            <person name="Wakatake T."/>
            <person name="Sakakibara H."/>
            <person name="Demura T."/>
            <person name="Yamaguchi S."/>
            <person name="Yoneyama K."/>
            <person name="Manabe R.I."/>
            <person name="Nelson D.C."/>
            <person name="Schulman A.H."/>
            <person name="Timko M.P."/>
            <person name="dePamphilis C.W."/>
            <person name="Choi D."/>
            <person name="Shirasu K."/>
        </authorList>
    </citation>
    <scope>NUCLEOTIDE SEQUENCE [LARGE SCALE GENOMIC DNA]</scope>
    <source>
        <strain evidence="3">cv. UVA1</strain>
    </source>
</reference>
<feature type="region of interest" description="Disordered" evidence="1">
    <location>
        <begin position="58"/>
        <end position="78"/>
    </location>
</feature>
<dbReference type="EMBL" id="BKCP01011625">
    <property type="protein sequence ID" value="GER55084.1"/>
    <property type="molecule type" value="Genomic_DNA"/>
</dbReference>
<dbReference type="AlphaFoldDB" id="A0A5A7REH5"/>
<accession>A0A5A7REH5</accession>
<dbReference type="Proteomes" id="UP000325081">
    <property type="component" value="Unassembled WGS sequence"/>
</dbReference>
<feature type="region of interest" description="Disordered" evidence="1">
    <location>
        <begin position="97"/>
        <end position="136"/>
    </location>
</feature>
<evidence type="ECO:0000256" key="1">
    <source>
        <dbReference type="SAM" id="MobiDB-lite"/>
    </source>
</evidence>
<evidence type="ECO:0000313" key="3">
    <source>
        <dbReference type="Proteomes" id="UP000325081"/>
    </source>
</evidence>
<evidence type="ECO:0000313" key="2">
    <source>
        <dbReference type="EMBL" id="GER55084.1"/>
    </source>
</evidence>
<dbReference type="OrthoDB" id="928970at2759"/>
<comment type="caution">
    <text evidence="2">The sequence shown here is derived from an EMBL/GenBank/DDBJ whole genome shotgun (WGS) entry which is preliminary data.</text>
</comment>
<name>A0A5A7REH5_STRAF</name>
<protein>
    <submittedName>
        <fullName evidence="2">Gag-pol polyprotein</fullName>
    </submittedName>
</protein>
<gene>
    <name evidence="2" type="ORF">STAS_32720</name>
</gene>
<feature type="compositionally biased region" description="Basic and acidic residues" evidence="1">
    <location>
        <begin position="114"/>
        <end position="130"/>
    </location>
</feature>
<keyword evidence="3" id="KW-1185">Reference proteome</keyword>
<proteinExistence type="predicted"/>